<organism evidence="5 6">
    <name type="scientific">Lentibacillus halophilus</name>
    <dbReference type="NCBI Taxonomy" id="295065"/>
    <lineage>
        <taxon>Bacteria</taxon>
        <taxon>Bacillati</taxon>
        <taxon>Bacillota</taxon>
        <taxon>Bacilli</taxon>
        <taxon>Bacillales</taxon>
        <taxon>Bacillaceae</taxon>
        <taxon>Lentibacillus</taxon>
    </lineage>
</organism>
<feature type="domain" description="HTH gntR-type" evidence="4">
    <location>
        <begin position="8"/>
        <end position="76"/>
    </location>
</feature>
<dbReference type="EMBL" id="BAAADM010000005">
    <property type="protein sequence ID" value="GAA0429657.1"/>
    <property type="molecule type" value="Genomic_DNA"/>
</dbReference>
<evidence type="ECO:0000256" key="3">
    <source>
        <dbReference type="ARBA" id="ARBA00023163"/>
    </source>
</evidence>
<dbReference type="InterPro" id="IPR036390">
    <property type="entry name" value="WH_DNA-bd_sf"/>
</dbReference>
<evidence type="ECO:0000313" key="5">
    <source>
        <dbReference type="EMBL" id="GAA0429657.1"/>
    </source>
</evidence>
<protein>
    <submittedName>
        <fullName evidence="5">GntR family transcriptional regulator</fullName>
    </submittedName>
</protein>
<dbReference type="PANTHER" id="PTHR38445:SF9">
    <property type="entry name" value="HTH-TYPE TRANSCRIPTIONAL REPRESSOR YTRA"/>
    <property type="match status" value="1"/>
</dbReference>
<sequence length="127" mass="14625">MVEMEGSKPIYIQIAEWLENQMLSGYFQPHDKVHSQYTLADLFNINPATAAKGLNMLHDEHILYNKRGLGKFVTGDAVAIIRKKRKNDTLKRMLRDVVTEATHLQMDDAELMEMLRDAIHERGEDQA</sequence>
<accession>A0ABP3IY38</accession>
<evidence type="ECO:0000313" key="6">
    <source>
        <dbReference type="Proteomes" id="UP001501459"/>
    </source>
</evidence>
<dbReference type="SMART" id="SM00345">
    <property type="entry name" value="HTH_GNTR"/>
    <property type="match status" value="1"/>
</dbReference>
<dbReference type="RefSeq" id="WP_343750639.1">
    <property type="nucleotide sequence ID" value="NZ_BAAADM010000005.1"/>
</dbReference>
<evidence type="ECO:0000259" key="4">
    <source>
        <dbReference type="PROSITE" id="PS50949"/>
    </source>
</evidence>
<comment type="caution">
    <text evidence="5">The sequence shown here is derived from an EMBL/GenBank/DDBJ whole genome shotgun (WGS) entry which is preliminary data.</text>
</comment>
<dbReference type="PANTHER" id="PTHR38445">
    <property type="entry name" value="HTH-TYPE TRANSCRIPTIONAL REPRESSOR YTRA"/>
    <property type="match status" value="1"/>
</dbReference>
<evidence type="ECO:0000256" key="2">
    <source>
        <dbReference type="ARBA" id="ARBA00023125"/>
    </source>
</evidence>
<keyword evidence="2" id="KW-0238">DNA-binding</keyword>
<dbReference type="Gene3D" id="1.10.10.10">
    <property type="entry name" value="Winged helix-like DNA-binding domain superfamily/Winged helix DNA-binding domain"/>
    <property type="match status" value="1"/>
</dbReference>
<dbReference type="PROSITE" id="PS50949">
    <property type="entry name" value="HTH_GNTR"/>
    <property type="match status" value="1"/>
</dbReference>
<reference evidence="6" key="1">
    <citation type="journal article" date="2019" name="Int. J. Syst. Evol. Microbiol.">
        <title>The Global Catalogue of Microorganisms (GCM) 10K type strain sequencing project: providing services to taxonomists for standard genome sequencing and annotation.</title>
        <authorList>
            <consortium name="The Broad Institute Genomics Platform"/>
            <consortium name="The Broad Institute Genome Sequencing Center for Infectious Disease"/>
            <person name="Wu L."/>
            <person name="Ma J."/>
        </authorList>
    </citation>
    <scope>NUCLEOTIDE SEQUENCE [LARGE SCALE GENOMIC DNA]</scope>
    <source>
        <strain evidence="6">JCM 12149</strain>
    </source>
</reference>
<name>A0ABP3IY38_9BACI</name>
<dbReference type="SUPFAM" id="SSF46785">
    <property type="entry name" value="Winged helix' DNA-binding domain"/>
    <property type="match status" value="1"/>
</dbReference>
<keyword evidence="6" id="KW-1185">Reference proteome</keyword>
<dbReference type="CDD" id="cd07377">
    <property type="entry name" value="WHTH_GntR"/>
    <property type="match status" value="1"/>
</dbReference>
<evidence type="ECO:0000256" key="1">
    <source>
        <dbReference type="ARBA" id="ARBA00023015"/>
    </source>
</evidence>
<dbReference type="Proteomes" id="UP001501459">
    <property type="component" value="Unassembled WGS sequence"/>
</dbReference>
<keyword evidence="1" id="KW-0805">Transcription regulation</keyword>
<dbReference type="InterPro" id="IPR000524">
    <property type="entry name" value="Tscrpt_reg_HTH_GntR"/>
</dbReference>
<gene>
    <name evidence="5" type="ORF">GCM10008983_02530</name>
</gene>
<dbReference type="InterPro" id="IPR036388">
    <property type="entry name" value="WH-like_DNA-bd_sf"/>
</dbReference>
<keyword evidence="3" id="KW-0804">Transcription</keyword>
<proteinExistence type="predicted"/>